<dbReference type="AlphaFoldDB" id="A0A0B6YXE5"/>
<sequence>KQIKDMRVVDIDKALKDANFTRSNSSKSVGNTTVKSSKDLMNRSSELKSSSTPLSFQNSKFNHSMGATAVVKRTPVNNPSLATKTSFPCGDSFFEIQNLNNSDRRIPGN</sequence>
<protein>
    <submittedName>
        <fullName evidence="2">Uncharacterized protein</fullName>
    </submittedName>
</protein>
<dbReference type="EMBL" id="HACG01014134">
    <property type="protein sequence ID" value="CEK60999.1"/>
    <property type="molecule type" value="Transcribed_RNA"/>
</dbReference>
<gene>
    <name evidence="2" type="primary">ORF41008</name>
</gene>
<feature type="compositionally biased region" description="Polar residues" evidence="1">
    <location>
        <begin position="22"/>
        <end position="35"/>
    </location>
</feature>
<name>A0A0B6YXE5_9EUPU</name>
<feature type="non-terminal residue" evidence="2">
    <location>
        <position position="109"/>
    </location>
</feature>
<proteinExistence type="predicted"/>
<evidence type="ECO:0000313" key="2">
    <source>
        <dbReference type="EMBL" id="CEK60999.1"/>
    </source>
</evidence>
<feature type="non-terminal residue" evidence="2">
    <location>
        <position position="1"/>
    </location>
</feature>
<accession>A0A0B6YXE5</accession>
<reference evidence="2" key="1">
    <citation type="submission" date="2014-12" db="EMBL/GenBank/DDBJ databases">
        <title>Insight into the proteome of Arion vulgaris.</title>
        <authorList>
            <person name="Aradska J."/>
            <person name="Bulat T."/>
            <person name="Smidak R."/>
            <person name="Sarate P."/>
            <person name="Gangsoo J."/>
            <person name="Sialana F."/>
            <person name="Bilban M."/>
            <person name="Lubec G."/>
        </authorList>
    </citation>
    <scope>NUCLEOTIDE SEQUENCE</scope>
    <source>
        <tissue evidence="2">Skin</tissue>
    </source>
</reference>
<evidence type="ECO:0000256" key="1">
    <source>
        <dbReference type="SAM" id="MobiDB-lite"/>
    </source>
</evidence>
<organism evidence="2">
    <name type="scientific">Arion vulgaris</name>
    <dbReference type="NCBI Taxonomy" id="1028688"/>
    <lineage>
        <taxon>Eukaryota</taxon>
        <taxon>Metazoa</taxon>
        <taxon>Spiralia</taxon>
        <taxon>Lophotrochozoa</taxon>
        <taxon>Mollusca</taxon>
        <taxon>Gastropoda</taxon>
        <taxon>Heterobranchia</taxon>
        <taxon>Euthyneura</taxon>
        <taxon>Panpulmonata</taxon>
        <taxon>Eupulmonata</taxon>
        <taxon>Stylommatophora</taxon>
        <taxon>Helicina</taxon>
        <taxon>Arionoidea</taxon>
        <taxon>Arionidae</taxon>
        <taxon>Arion</taxon>
    </lineage>
</organism>
<feature type="region of interest" description="Disordered" evidence="1">
    <location>
        <begin position="22"/>
        <end position="59"/>
    </location>
</feature>